<proteinExistence type="predicted"/>
<name>A0ACB6ZPW5_THEGA</name>
<reference evidence="1" key="1">
    <citation type="submission" date="2019-10" db="EMBL/GenBank/DDBJ databases">
        <authorList>
            <consortium name="DOE Joint Genome Institute"/>
            <person name="Kuo A."/>
            <person name="Miyauchi S."/>
            <person name="Kiss E."/>
            <person name="Drula E."/>
            <person name="Kohler A."/>
            <person name="Sanchez-Garcia M."/>
            <person name="Andreopoulos B."/>
            <person name="Barry K.W."/>
            <person name="Bonito G."/>
            <person name="Buee M."/>
            <person name="Carver A."/>
            <person name="Chen C."/>
            <person name="Cichocki N."/>
            <person name="Clum A."/>
            <person name="Culley D."/>
            <person name="Crous P.W."/>
            <person name="Fauchery L."/>
            <person name="Girlanda M."/>
            <person name="Hayes R."/>
            <person name="Keri Z."/>
            <person name="Labutti K."/>
            <person name="Lipzen A."/>
            <person name="Lombard V."/>
            <person name="Magnuson J."/>
            <person name="Maillard F."/>
            <person name="Morin E."/>
            <person name="Murat C."/>
            <person name="Nolan M."/>
            <person name="Ohm R."/>
            <person name="Pangilinan J."/>
            <person name="Pereira M."/>
            <person name="Perotto S."/>
            <person name="Peter M."/>
            <person name="Riley R."/>
            <person name="Sitrit Y."/>
            <person name="Stielow B."/>
            <person name="Szollosi G."/>
            <person name="Zifcakova L."/>
            <person name="Stursova M."/>
            <person name="Spatafora J.W."/>
            <person name="Tedersoo L."/>
            <person name="Vaario L.-M."/>
            <person name="Yamada A."/>
            <person name="Yan M."/>
            <person name="Wang P."/>
            <person name="Xu J."/>
            <person name="Bruns T."/>
            <person name="Baldrian P."/>
            <person name="Vilgalys R."/>
            <person name="Henrissat B."/>
            <person name="Grigoriev I.V."/>
            <person name="Hibbett D."/>
            <person name="Nagy L.G."/>
            <person name="Martin F.M."/>
        </authorList>
    </citation>
    <scope>NUCLEOTIDE SEQUENCE</scope>
    <source>
        <strain evidence="1">P2</strain>
    </source>
</reference>
<accession>A0ACB6ZPW5</accession>
<comment type="caution">
    <text evidence="1">The sequence shown here is derived from an EMBL/GenBank/DDBJ whole genome shotgun (WGS) entry which is preliminary data.</text>
</comment>
<protein>
    <submittedName>
        <fullName evidence="1">Uncharacterized protein</fullName>
    </submittedName>
</protein>
<evidence type="ECO:0000313" key="1">
    <source>
        <dbReference type="EMBL" id="KAF9651619.1"/>
    </source>
</evidence>
<evidence type="ECO:0000313" key="2">
    <source>
        <dbReference type="Proteomes" id="UP000886501"/>
    </source>
</evidence>
<keyword evidence="2" id="KW-1185">Reference proteome</keyword>
<reference evidence="1" key="2">
    <citation type="journal article" date="2020" name="Nat. Commun.">
        <title>Large-scale genome sequencing of mycorrhizal fungi provides insights into the early evolution of symbiotic traits.</title>
        <authorList>
            <person name="Miyauchi S."/>
            <person name="Kiss E."/>
            <person name="Kuo A."/>
            <person name="Drula E."/>
            <person name="Kohler A."/>
            <person name="Sanchez-Garcia M."/>
            <person name="Morin E."/>
            <person name="Andreopoulos B."/>
            <person name="Barry K.W."/>
            <person name="Bonito G."/>
            <person name="Buee M."/>
            <person name="Carver A."/>
            <person name="Chen C."/>
            <person name="Cichocki N."/>
            <person name="Clum A."/>
            <person name="Culley D."/>
            <person name="Crous P.W."/>
            <person name="Fauchery L."/>
            <person name="Girlanda M."/>
            <person name="Hayes R.D."/>
            <person name="Keri Z."/>
            <person name="LaButti K."/>
            <person name="Lipzen A."/>
            <person name="Lombard V."/>
            <person name="Magnuson J."/>
            <person name="Maillard F."/>
            <person name="Murat C."/>
            <person name="Nolan M."/>
            <person name="Ohm R.A."/>
            <person name="Pangilinan J."/>
            <person name="Pereira M.F."/>
            <person name="Perotto S."/>
            <person name="Peter M."/>
            <person name="Pfister S."/>
            <person name="Riley R."/>
            <person name="Sitrit Y."/>
            <person name="Stielow J.B."/>
            <person name="Szollosi G."/>
            <person name="Zifcakova L."/>
            <person name="Stursova M."/>
            <person name="Spatafora J.W."/>
            <person name="Tedersoo L."/>
            <person name="Vaario L.M."/>
            <person name="Yamada A."/>
            <person name="Yan M."/>
            <person name="Wang P."/>
            <person name="Xu J."/>
            <person name="Bruns T."/>
            <person name="Baldrian P."/>
            <person name="Vilgalys R."/>
            <person name="Dunand C."/>
            <person name="Henrissat B."/>
            <person name="Grigoriev I.V."/>
            <person name="Hibbett D."/>
            <person name="Nagy L.G."/>
            <person name="Martin F.M."/>
        </authorList>
    </citation>
    <scope>NUCLEOTIDE SEQUENCE</scope>
    <source>
        <strain evidence="1">P2</strain>
    </source>
</reference>
<gene>
    <name evidence="1" type="ORF">BDM02DRAFT_3138792</name>
</gene>
<sequence>MLSVAVLTVSDTASGNHLLDKSGPTAADFLKGHGYRVLHTEVVPDDTQLIRQSVTAWANDRSHPVDLIVTTGGTGFGARDVTPEAVSPLIERHAPGLVHLILSSSLKHTLLASLSRPVAGTIGNTLVVTLPGSVKAVKENLEALSAAGILDHALDLIKGGTGTSIHNTMSSSSKHTQDVNRSDSQPRDHCCHHHHTHDHQVPKPRAVLSHDPSLPVTARHRESPYESVSLEHAISSILHQIHPLPSTLEKVSPALRGHVLAEDVIAPSNIPLTSTTNVDGYALRSTDPPSVYKVLTTNLAQPLPLGTVFRVNTGSPIPPGADAVIMVEDTVIKSTHKDEKGSDLEEAEVETLAQIPEGENIRSPGSDVKAGDLVFSKDTILDGLGGDVATLAFIGKKEVHVLRKPTVAILSTGNEIVDLHDGEKTSSESWGGIWDTNRPSLQTALESFGYRVVDLGIVRDNVRDHVSKIQEGLDSADLILTTGGTSMGPGDLLKPVIEHHFEGTIHFGRVKMKPGKPTTFATIPKKEAARGEHTPIFALPGNPASALVTFYLFVLPALRKLGGWKSDRCQLPHIRVEIQDTMRLDPRPEFHRVILRAGDDGTIKAHSTGGQRSSRVASLRGANGLVALPARAEQGPNEVLPGCFVDAVVIGEILG</sequence>
<dbReference type="Proteomes" id="UP000886501">
    <property type="component" value="Unassembled WGS sequence"/>
</dbReference>
<dbReference type="EMBL" id="MU117974">
    <property type="protein sequence ID" value="KAF9651619.1"/>
    <property type="molecule type" value="Genomic_DNA"/>
</dbReference>
<organism evidence="1 2">
    <name type="scientific">Thelephora ganbajun</name>
    <name type="common">Ganba fungus</name>
    <dbReference type="NCBI Taxonomy" id="370292"/>
    <lineage>
        <taxon>Eukaryota</taxon>
        <taxon>Fungi</taxon>
        <taxon>Dikarya</taxon>
        <taxon>Basidiomycota</taxon>
        <taxon>Agaricomycotina</taxon>
        <taxon>Agaricomycetes</taxon>
        <taxon>Thelephorales</taxon>
        <taxon>Thelephoraceae</taxon>
        <taxon>Thelephora</taxon>
    </lineage>
</organism>